<protein>
    <submittedName>
        <fullName evidence="2">Uncharacterized protein</fullName>
    </submittedName>
</protein>
<sequence>MTEQSFYYQVVPLHLFSAPRHEQMPKAFPEPLQFQGFNSRFHDYAMQEEVGDAIILAPRMANRGRQGEKRGLRRIGRRRKDL</sequence>
<keyword evidence="3" id="KW-1185">Reference proteome</keyword>
<dbReference type="AlphaFoldDB" id="A0A409VZP3"/>
<dbReference type="EMBL" id="NHYE01005492">
    <property type="protein sequence ID" value="PPQ71691.1"/>
    <property type="molecule type" value="Genomic_DNA"/>
</dbReference>
<evidence type="ECO:0000313" key="3">
    <source>
        <dbReference type="Proteomes" id="UP000284706"/>
    </source>
</evidence>
<evidence type="ECO:0000313" key="2">
    <source>
        <dbReference type="EMBL" id="PPQ71691.1"/>
    </source>
</evidence>
<proteinExistence type="predicted"/>
<dbReference type="InParanoid" id="A0A409VZP3"/>
<reference evidence="2 3" key="1">
    <citation type="journal article" date="2018" name="Evol. Lett.">
        <title>Horizontal gene cluster transfer increased hallucinogenic mushroom diversity.</title>
        <authorList>
            <person name="Reynolds H.T."/>
            <person name="Vijayakumar V."/>
            <person name="Gluck-Thaler E."/>
            <person name="Korotkin H.B."/>
            <person name="Matheny P.B."/>
            <person name="Slot J.C."/>
        </authorList>
    </citation>
    <scope>NUCLEOTIDE SEQUENCE [LARGE SCALE GENOMIC DNA]</scope>
    <source>
        <strain evidence="2 3">SRW20</strain>
    </source>
</reference>
<dbReference type="Proteomes" id="UP000284706">
    <property type="component" value="Unassembled WGS sequence"/>
</dbReference>
<name>A0A409VZP3_9AGAR</name>
<evidence type="ECO:0000256" key="1">
    <source>
        <dbReference type="SAM" id="MobiDB-lite"/>
    </source>
</evidence>
<feature type="compositionally biased region" description="Basic residues" evidence="1">
    <location>
        <begin position="71"/>
        <end position="82"/>
    </location>
</feature>
<gene>
    <name evidence="2" type="ORF">CVT26_007659</name>
</gene>
<feature type="region of interest" description="Disordered" evidence="1">
    <location>
        <begin position="61"/>
        <end position="82"/>
    </location>
</feature>
<organism evidence="2 3">
    <name type="scientific">Gymnopilus dilepis</name>
    <dbReference type="NCBI Taxonomy" id="231916"/>
    <lineage>
        <taxon>Eukaryota</taxon>
        <taxon>Fungi</taxon>
        <taxon>Dikarya</taxon>
        <taxon>Basidiomycota</taxon>
        <taxon>Agaricomycotina</taxon>
        <taxon>Agaricomycetes</taxon>
        <taxon>Agaricomycetidae</taxon>
        <taxon>Agaricales</taxon>
        <taxon>Agaricineae</taxon>
        <taxon>Hymenogastraceae</taxon>
        <taxon>Gymnopilus</taxon>
    </lineage>
</organism>
<accession>A0A409VZP3</accession>
<comment type="caution">
    <text evidence="2">The sequence shown here is derived from an EMBL/GenBank/DDBJ whole genome shotgun (WGS) entry which is preliminary data.</text>
</comment>